<dbReference type="Pfam" id="PF14716">
    <property type="entry name" value="HHH_8"/>
    <property type="match status" value="1"/>
</dbReference>
<evidence type="ECO:0000256" key="12">
    <source>
        <dbReference type="ARBA" id="ARBA00022843"/>
    </source>
</evidence>
<feature type="domain" description="Helix-hairpin-helix DNA-binding motif class 1" evidence="22">
    <location>
        <begin position="102"/>
        <end position="121"/>
    </location>
</feature>
<dbReference type="Gene3D" id="3.30.210.10">
    <property type="entry name" value="DNA polymerase, thumb domain"/>
    <property type="match status" value="1"/>
</dbReference>
<organism evidence="24 25">
    <name type="scientific">Hydrobacter penzbergensis</name>
    <dbReference type="NCBI Taxonomy" id="1235997"/>
    <lineage>
        <taxon>Bacteria</taxon>
        <taxon>Pseudomonadati</taxon>
        <taxon>Bacteroidota</taxon>
        <taxon>Chitinophagia</taxon>
        <taxon>Chitinophagales</taxon>
        <taxon>Chitinophagaceae</taxon>
        <taxon>Hydrobacter</taxon>
    </lineage>
</organism>
<evidence type="ECO:0000313" key="24">
    <source>
        <dbReference type="EMBL" id="SDW92981.1"/>
    </source>
</evidence>
<dbReference type="CDD" id="cd00141">
    <property type="entry name" value="NT_POLXc"/>
    <property type="match status" value="1"/>
</dbReference>
<dbReference type="SUPFAM" id="SSF81301">
    <property type="entry name" value="Nucleotidyltransferase"/>
    <property type="match status" value="1"/>
</dbReference>
<dbReference type="InterPro" id="IPR010996">
    <property type="entry name" value="HHH_MUS81"/>
</dbReference>
<evidence type="ECO:0000256" key="1">
    <source>
        <dbReference type="ARBA" id="ARBA00001946"/>
    </source>
</evidence>
<keyword evidence="8" id="KW-0808">Transferase</keyword>
<evidence type="ECO:0000256" key="16">
    <source>
        <dbReference type="ARBA" id="ARBA00035717"/>
    </source>
</evidence>
<comment type="cofactor">
    <cofactor evidence="1">
        <name>Mg(2+)</name>
        <dbReference type="ChEBI" id="CHEBI:18420"/>
    </cofactor>
</comment>
<dbReference type="GO" id="GO:0140078">
    <property type="term" value="F:class I DNA-(apurinic or apyrimidinic site) endonuclease activity"/>
    <property type="evidence" value="ECO:0007669"/>
    <property type="project" value="UniProtKB-EC"/>
</dbReference>
<keyword evidence="10" id="KW-0235">DNA replication</keyword>
<evidence type="ECO:0000256" key="4">
    <source>
        <dbReference type="ARBA" id="ARBA00012720"/>
    </source>
</evidence>
<dbReference type="SMART" id="SM00278">
    <property type="entry name" value="HhH1"/>
    <property type="match status" value="3"/>
</dbReference>
<comment type="catalytic activity">
    <reaction evidence="19">
        <text>a 5'-end 2'-deoxyribose-2'-deoxyribonucleotide-DNA = (2E,4S)-4-hydroxypenten-2-al-5-phosphate + a 5'-end 5'-phospho-2'-deoxyribonucleoside-DNA + H(+)</text>
        <dbReference type="Rhea" id="RHEA:76255"/>
        <dbReference type="Rhea" id="RHEA-COMP:13180"/>
        <dbReference type="Rhea" id="RHEA-COMP:18657"/>
        <dbReference type="ChEBI" id="CHEBI:15378"/>
        <dbReference type="ChEBI" id="CHEBI:136412"/>
        <dbReference type="ChEBI" id="CHEBI:195194"/>
        <dbReference type="ChEBI" id="CHEBI:195195"/>
    </reaction>
</comment>
<evidence type="ECO:0000256" key="8">
    <source>
        <dbReference type="ARBA" id="ARBA00022679"/>
    </source>
</evidence>
<comment type="function">
    <text evidence="20">Repair polymerase that plays a key role in base-excision repair. During this process, the damaged base is excised by specific DNA glycosylases, the DNA backbone is nicked at the abasic site by an apurinic/apyrimidic (AP) endonuclease, and POLB removes 5'-deoxyribose-phosphate from the preincised AP site acting as a 5'-deoxyribose-phosphate lyase (5'-dRP lyase); through its DNA polymerase activity, it adds one nucleotide to the 3' end of the arising single-nucleotide gap. Conducts 'gap-filling' DNA synthesis in a stepwise distributive fashion rather than in a processive fashion as for other DNA polymerases. It is also able to cleave sugar-phosphate bonds 3' to an intact AP site, acting as an AP lyase.</text>
</comment>
<comment type="catalytic activity">
    <reaction evidence="21">
        <text>DNA(n) + a 2'-deoxyribonucleoside 5'-triphosphate = DNA(n+1) + diphosphate</text>
        <dbReference type="Rhea" id="RHEA:22508"/>
        <dbReference type="Rhea" id="RHEA-COMP:17339"/>
        <dbReference type="Rhea" id="RHEA-COMP:17340"/>
        <dbReference type="ChEBI" id="CHEBI:33019"/>
        <dbReference type="ChEBI" id="CHEBI:61560"/>
        <dbReference type="ChEBI" id="CHEBI:173112"/>
        <dbReference type="EC" id="2.7.7.7"/>
    </reaction>
</comment>
<evidence type="ECO:0000256" key="18">
    <source>
        <dbReference type="ARBA" id="ARBA00044632"/>
    </source>
</evidence>
<dbReference type="InterPro" id="IPR029398">
    <property type="entry name" value="PolB_thumb"/>
</dbReference>
<dbReference type="EC" id="4.2.99.18" evidence="4"/>
<evidence type="ECO:0000256" key="2">
    <source>
        <dbReference type="ARBA" id="ARBA00004496"/>
    </source>
</evidence>
<evidence type="ECO:0000256" key="11">
    <source>
        <dbReference type="ARBA" id="ARBA00022763"/>
    </source>
</evidence>
<keyword evidence="9" id="KW-0548">Nucleotidyltransferase</keyword>
<dbReference type="InterPro" id="IPR003583">
    <property type="entry name" value="Hlx-hairpin-Hlx_DNA-bd_motif"/>
</dbReference>
<dbReference type="Pfam" id="PF14792">
    <property type="entry name" value="DNA_pol_B_palm"/>
    <property type="match status" value="1"/>
</dbReference>
<dbReference type="SUPFAM" id="SSF47781">
    <property type="entry name" value="RuvA domain 2-like"/>
    <property type="match status" value="1"/>
</dbReference>
<dbReference type="GO" id="GO:0006281">
    <property type="term" value="P:DNA repair"/>
    <property type="evidence" value="ECO:0007669"/>
    <property type="project" value="UniProtKB-KW"/>
</dbReference>
<gene>
    <name evidence="24" type="ORF">SAMN05444410_10774</name>
</gene>
<feature type="domain" description="Helix-hairpin-helix DNA-binding motif class 1" evidence="22">
    <location>
        <begin position="137"/>
        <end position="156"/>
    </location>
</feature>
<comment type="subcellular location">
    <subcellularLocation>
        <location evidence="2">Cytoplasm</location>
    </subcellularLocation>
</comment>
<dbReference type="Pfam" id="PF14520">
    <property type="entry name" value="HHH_5"/>
    <property type="match status" value="1"/>
</dbReference>
<dbReference type="PANTHER" id="PTHR11276:SF28">
    <property type="entry name" value="DNA POLYMERASE LAMBDA"/>
    <property type="match status" value="1"/>
</dbReference>
<dbReference type="InterPro" id="IPR028207">
    <property type="entry name" value="DNA_pol_B_palm_palm"/>
</dbReference>
<keyword evidence="13" id="KW-0239">DNA-directed DNA polymerase</keyword>
<evidence type="ECO:0000256" key="7">
    <source>
        <dbReference type="ARBA" id="ARBA00022634"/>
    </source>
</evidence>
<dbReference type="Gene3D" id="1.10.150.110">
    <property type="entry name" value="DNA polymerase beta, N-terminal domain-like"/>
    <property type="match status" value="1"/>
</dbReference>
<keyword evidence="11" id="KW-0227">DNA damage</keyword>
<dbReference type="GO" id="GO:0005737">
    <property type="term" value="C:cytoplasm"/>
    <property type="evidence" value="ECO:0007669"/>
    <property type="project" value="UniProtKB-SubCell"/>
</dbReference>
<dbReference type="InterPro" id="IPR043519">
    <property type="entry name" value="NT_sf"/>
</dbReference>
<dbReference type="InterPro" id="IPR022312">
    <property type="entry name" value="DNA_pol_X"/>
</dbReference>
<evidence type="ECO:0000256" key="3">
    <source>
        <dbReference type="ARBA" id="ARBA00012417"/>
    </source>
</evidence>
<feature type="domain" description="Helix-hairpin-helix DNA-binding motif class 1" evidence="22">
    <location>
        <begin position="62"/>
        <end position="81"/>
    </location>
</feature>
<evidence type="ECO:0000256" key="17">
    <source>
        <dbReference type="ARBA" id="ARBA00035726"/>
    </source>
</evidence>
<keyword evidence="12" id="KW-0832">Ubl conjugation</keyword>
<keyword evidence="25" id="KW-1185">Reference proteome</keyword>
<keyword evidence="14" id="KW-0915">Sodium</keyword>
<comment type="caution">
    <text evidence="24">The sequence shown here is derived from an EMBL/GenBank/DDBJ whole genome shotgun (WGS) entry which is preliminary data.</text>
</comment>
<evidence type="ECO:0000256" key="10">
    <source>
        <dbReference type="ARBA" id="ARBA00022705"/>
    </source>
</evidence>
<dbReference type="PRINTS" id="PR00869">
    <property type="entry name" value="DNAPOLX"/>
</dbReference>
<dbReference type="InterPro" id="IPR027421">
    <property type="entry name" value="DNA_pol_lamdba_lyase_dom_sf"/>
</dbReference>
<evidence type="ECO:0000256" key="20">
    <source>
        <dbReference type="ARBA" id="ARBA00045548"/>
    </source>
</evidence>
<evidence type="ECO:0000256" key="19">
    <source>
        <dbReference type="ARBA" id="ARBA00044678"/>
    </source>
</evidence>
<dbReference type="Gene3D" id="3.30.460.10">
    <property type="entry name" value="Beta Polymerase, domain 2"/>
    <property type="match status" value="1"/>
</dbReference>
<dbReference type="PRINTS" id="PR00870">
    <property type="entry name" value="DNAPOLXBETA"/>
</dbReference>
<dbReference type="EMBL" id="FNNO01000007">
    <property type="protein sequence ID" value="SDW92981.1"/>
    <property type="molecule type" value="Genomic_DNA"/>
</dbReference>
<keyword evidence="7" id="KW-0237">DNA synthesis</keyword>
<dbReference type="InterPro" id="IPR002054">
    <property type="entry name" value="DNA-dir_DNA_pol_X"/>
</dbReference>
<dbReference type="PANTHER" id="PTHR11276">
    <property type="entry name" value="DNA POLYMERASE TYPE-X FAMILY MEMBER"/>
    <property type="match status" value="1"/>
</dbReference>
<evidence type="ECO:0000259" key="23">
    <source>
        <dbReference type="SMART" id="SM00483"/>
    </source>
</evidence>
<sequence length="350" mass="39407">MMRQIVTNKTRNQELADIFHQMAGCYRYLGPEQRFRSTAYENASGTIQSLKNDISIYAANAKSLNRLNNIGSSIAEKIIEYLGTGKIAAFERLKREVPKGLLELMNISSFGPATVKLLHENFDISNKEDLILAIESGKLKDAKGLGEKKLENLMRGLKLYKTGQERVPLSTGLKAGTKLLETIQKINGIVKADLAGSLRRGKKTIGDIDMVICAQKQDWKRITNRIKEIGQIERILVSGDTKVSFLLKQNHIQVDIRLVQVDEYGAALLYFTGSKEHTLKLRLLAKEKGWKLNEYGLFDVKTGEKLAGKTEQGIYERFGMKYIPPELREGRDEIELANEHKLPDLVKSAL</sequence>
<feature type="domain" description="DNA-directed DNA polymerase X" evidence="23">
    <location>
        <begin position="10"/>
        <end position="329"/>
    </location>
</feature>
<dbReference type="RefSeq" id="WP_257574854.1">
    <property type="nucleotide sequence ID" value="NZ_FNNO01000007.1"/>
</dbReference>
<dbReference type="InterPro" id="IPR002008">
    <property type="entry name" value="DNA_pol_X_beta-like"/>
</dbReference>
<evidence type="ECO:0000256" key="15">
    <source>
        <dbReference type="ARBA" id="ARBA00023204"/>
    </source>
</evidence>
<evidence type="ECO:0000313" key="25">
    <source>
        <dbReference type="Proteomes" id="UP000198711"/>
    </source>
</evidence>
<evidence type="ECO:0000256" key="9">
    <source>
        <dbReference type="ARBA" id="ARBA00022695"/>
    </source>
</evidence>
<protein>
    <recommendedName>
        <fullName evidence="5">DNA polymerase beta</fullName>
        <ecNumber evidence="3">2.7.7.7</ecNumber>
        <ecNumber evidence="4">4.2.99.18</ecNumber>
    </recommendedName>
    <alternativeName>
        <fullName evidence="16">5'-deoxyribose-phosphate lyase</fullName>
    </alternativeName>
    <alternativeName>
        <fullName evidence="17">AP lyase</fullName>
    </alternativeName>
</protein>
<proteinExistence type="predicted"/>
<dbReference type="Pfam" id="PF14791">
    <property type="entry name" value="DNA_pol_B_thumb"/>
    <property type="match status" value="1"/>
</dbReference>
<dbReference type="SMART" id="SM00483">
    <property type="entry name" value="POLXc"/>
    <property type="match status" value="1"/>
</dbReference>
<accession>A0A8X8LF39</accession>
<keyword evidence="15" id="KW-0234">DNA repair</keyword>
<evidence type="ECO:0000256" key="21">
    <source>
        <dbReference type="ARBA" id="ARBA00049244"/>
    </source>
</evidence>
<dbReference type="Gene3D" id="1.10.150.20">
    <property type="entry name" value="5' to 3' exonuclease, C-terminal subdomain"/>
    <property type="match status" value="1"/>
</dbReference>
<dbReference type="InterPro" id="IPR010994">
    <property type="entry name" value="RuvA_2-like"/>
</dbReference>
<comment type="catalytic activity">
    <reaction evidence="18">
        <text>2'-deoxyribonucleotide-(2'-deoxyribose 5'-phosphate)-2'-deoxyribonucleotide-DNA = a 3'-end 2'-deoxyribonucleotide-(2,3-dehydro-2,3-deoxyribose 5'-phosphate)-DNA + a 5'-end 5'-phospho-2'-deoxyribonucleoside-DNA + H(+)</text>
        <dbReference type="Rhea" id="RHEA:66592"/>
        <dbReference type="Rhea" id="RHEA-COMP:13180"/>
        <dbReference type="Rhea" id="RHEA-COMP:16897"/>
        <dbReference type="Rhea" id="RHEA-COMP:17067"/>
        <dbReference type="ChEBI" id="CHEBI:15378"/>
        <dbReference type="ChEBI" id="CHEBI:136412"/>
        <dbReference type="ChEBI" id="CHEBI:157695"/>
        <dbReference type="ChEBI" id="CHEBI:167181"/>
        <dbReference type="EC" id="4.2.99.18"/>
    </reaction>
</comment>
<dbReference type="GO" id="GO:0003887">
    <property type="term" value="F:DNA-directed DNA polymerase activity"/>
    <property type="evidence" value="ECO:0007669"/>
    <property type="project" value="UniProtKB-KW"/>
</dbReference>
<evidence type="ECO:0000256" key="13">
    <source>
        <dbReference type="ARBA" id="ARBA00022932"/>
    </source>
</evidence>
<dbReference type="InterPro" id="IPR037160">
    <property type="entry name" value="DNA_Pol_thumb_sf"/>
</dbReference>
<dbReference type="GO" id="GO:0003677">
    <property type="term" value="F:DNA binding"/>
    <property type="evidence" value="ECO:0007669"/>
    <property type="project" value="InterPro"/>
</dbReference>
<dbReference type="EC" id="2.7.7.7" evidence="3"/>
<dbReference type="SUPFAM" id="SSF47802">
    <property type="entry name" value="DNA polymerase beta, N-terminal domain-like"/>
    <property type="match status" value="1"/>
</dbReference>
<dbReference type="Proteomes" id="UP000198711">
    <property type="component" value="Unassembled WGS sequence"/>
</dbReference>
<dbReference type="AlphaFoldDB" id="A0A8X8LF39"/>
<evidence type="ECO:0000256" key="6">
    <source>
        <dbReference type="ARBA" id="ARBA00022481"/>
    </source>
</evidence>
<evidence type="ECO:0000259" key="22">
    <source>
        <dbReference type="SMART" id="SM00278"/>
    </source>
</evidence>
<evidence type="ECO:0000256" key="5">
    <source>
        <dbReference type="ARBA" id="ARBA00020020"/>
    </source>
</evidence>
<name>A0A8X8LF39_9BACT</name>
<reference evidence="24 25" key="1">
    <citation type="submission" date="2016-10" db="EMBL/GenBank/DDBJ databases">
        <authorList>
            <person name="Varghese N."/>
            <person name="Submissions S."/>
        </authorList>
    </citation>
    <scope>NUCLEOTIDE SEQUENCE [LARGE SCALE GENOMIC DNA]</scope>
    <source>
        <strain evidence="24 25">DSM 25353</strain>
    </source>
</reference>
<keyword evidence="6" id="KW-0488">Methylation</keyword>
<evidence type="ECO:0000256" key="14">
    <source>
        <dbReference type="ARBA" id="ARBA00023053"/>
    </source>
</evidence>